<evidence type="ECO:0000259" key="7">
    <source>
        <dbReference type="PROSITE" id="PS51471"/>
    </source>
</evidence>
<keyword evidence="2 5" id="KW-0479">Metal-binding</keyword>
<reference evidence="8 9" key="1">
    <citation type="submission" date="2024-01" db="EMBL/GenBank/DDBJ databases">
        <title>The genomes of 5 underutilized Papilionoideae crops provide insights into root nodulation and disease resistanc.</title>
        <authorList>
            <person name="Yuan L."/>
        </authorList>
    </citation>
    <scope>NUCLEOTIDE SEQUENCE [LARGE SCALE GENOMIC DNA]</scope>
    <source>
        <strain evidence="8">ZHUSHIDOU_FW_LH</strain>
        <tissue evidence="8">Leaf</tissue>
    </source>
</reference>
<dbReference type="FunFam" id="2.60.120.330:FF:000079">
    <property type="entry name" value="Protein SRG1"/>
    <property type="match status" value="1"/>
</dbReference>
<sequence>MASANTFSSSEPNRDSPIPSTYNSLTDEARDDVSDKLAASIPVIDFSLLTSDDPLIHTKTVHELGKACAEWGFFMLTNHGIPENVIEDVMNKSHEFHDMPLEEREEFADKGPFSPIKYGTNVFPNAEKVHYWRDYLRVITSPEFNFPHKPPGFKELAFEYTRKIRTVARKVLEGISESLGLESNNIIESTCFDSGFQLFAVNLYPSCPQPELVLGMPPHSDHGYLTFLTQNGIGGLQVKHDGKWVNANPLPNSLIVNIGDQLEVVSNGRYKSVFHRAVLNNRETRISVVVNNGPALDTEVGPAPKLLVKEKPLFKSIKYQDYLKIKHQSSGLVDIRLDA</sequence>
<feature type="compositionally biased region" description="Polar residues" evidence="6">
    <location>
        <begin position="1"/>
        <end position="11"/>
    </location>
</feature>
<dbReference type="InterPro" id="IPR044861">
    <property type="entry name" value="IPNS-like_FE2OG_OXY"/>
</dbReference>
<gene>
    <name evidence="8" type="ORF">RIF29_11471</name>
</gene>
<dbReference type="Proteomes" id="UP001372338">
    <property type="component" value="Unassembled WGS sequence"/>
</dbReference>
<dbReference type="InterPro" id="IPR005123">
    <property type="entry name" value="Oxoglu/Fe-dep_dioxygenase_dom"/>
</dbReference>
<feature type="domain" description="Fe2OG dioxygenase" evidence="7">
    <location>
        <begin position="194"/>
        <end position="294"/>
    </location>
</feature>
<dbReference type="InterPro" id="IPR027443">
    <property type="entry name" value="IPNS-like_sf"/>
</dbReference>
<evidence type="ECO:0000256" key="3">
    <source>
        <dbReference type="ARBA" id="ARBA00022896"/>
    </source>
</evidence>
<dbReference type="PANTHER" id="PTHR47991">
    <property type="entry name" value="OXOGLUTARATE/IRON-DEPENDENT DIOXYGENASE"/>
    <property type="match status" value="1"/>
</dbReference>
<dbReference type="Pfam" id="PF03171">
    <property type="entry name" value="2OG-FeII_Oxy"/>
    <property type="match status" value="1"/>
</dbReference>
<organism evidence="8 9">
    <name type="scientific">Crotalaria pallida</name>
    <name type="common">Smooth rattlebox</name>
    <name type="synonym">Crotalaria striata</name>
    <dbReference type="NCBI Taxonomy" id="3830"/>
    <lineage>
        <taxon>Eukaryota</taxon>
        <taxon>Viridiplantae</taxon>
        <taxon>Streptophyta</taxon>
        <taxon>Embryophyta</taxon>
        <taxon>Tracheophyta</taxon>
        <taxon>Spermatophyta</taxon>
        <taxon>Magnoliopsida</taxon>
        <taxon>eudicotyledons</taxon>
        <taxon>Gunneridae</taxon>
        <taxon>Pentapetalae</taxon>
        <taxon>rosids</taxon>
        <taxon>fabids</taxon>
        <taxon>Fabales</taxon>
        <taxon>Fabaceae</taxon>
        <taxon>Papilionoideae</taxon>
        <taxon>50 kb inversion clade</taxon>
        <taxon>genistoids sensu lato</taxon>
        <taxon>core genistoids</taxon>
        <taxon>Crotalarieae</taxon>
        <taxon>Crotalaria</taxon>
    </lineage>
</organism>
<dbReference type="GO" id="GO:0016491">
    <property type="term" value="F:oxidoreductase activity"/>
    <property type="evidence" value="ECO:0007669"/>
    <property type="project" value="UniProtKB-KW"/>
</dbReference>
<evidence type="ECO:0000256" key="6">
    <source>
        <dbReference type="SAM" id="MobiDB-lite"/>
    </source>
</evidence>
<dbReference type="SUPFAM" id="SSF51197">
    <property type="entry name" value="Clavaminate synthase-like"/>
    <property type="match status" value="1"/>
</dbReference>
<dbReference type="EMBL" id="JAYWIO010000002">
    <property type="protein sequence ID" value="KAK7282574.1"/>
    <property type="molecule type" value="Genomic_DNA"/>
</dbReference>
<evidence type="ECO:0000313" key="9">
    <source>
        <dbReference type="Proteomes" id="UP001372338"/>
    </source>
</evidence>
<keyword evidence="9" id="KW-1185">Reference proteome</keyword>
<evidence type="ECO:0000256" key="2">
    <source>
        <dbReference type="ARBA" id="ARBA00022723"/>
    </source>
</evidence>
<dbReference type="GO" id="GO:0031418">
    <property type="term" value="F:L-ascorbic acid binding"/>
    <property type="evidence" value="ECO:0007669"/>
    <property type="project" value="UniProtKB-KW"/>
</dbReference>
<dbReference type="Gene3D" id="2.60.120.330">
    <property type="entry name" value="B-lactam Antibiotic, Isopenicillin N Synthase, Chain"/>
    <property type="match status" value="1"/>
</dbReference>
<proteinExistence type="inferred from homology"/>
<feature type="region of interest" description="Disordered" evidence="6">
    <location>
        <begin position="1"/>
        <end position="26"/>
    </location>
</feature>
<keyword evidence="3" id="KW-0847">Vitamin C</keyword>
<dbReference type="InterPro" id="IPR050295">
    <property type="entry name" value="Plant_2OG-oxidoreductases"/>
</dbReference>
<evidence type="ECO:0000313" key="8">
    <source>
        <dbReference type="EMBL" id="KAK7282574.1"/>
    </source>
</evidence>
<dbReference type="GO" id="GO:0046872">
    <property type="term" value="F:metal ion binding"/>
    <property type="evidence" value="ECO:0007669"/>
    <property type="project" value="UniProtKB-KW"/>
</dbReference>
<comment type="caution">
    <text evidence="8">The sequence shown here is derived from an EMBL/GenBank/DDBJ whole genome shotgun (WGS) entry which is preliminary data.</text>
</comment>
<dbReference type="AlphaFoldDB" id="A0AAN9P192"/>
<accession>A0AAN9P192</accession>
<evidence type="ECO:0000256" key="5">
    <source>
        <dbReference type="RuleBase" id="RU003682"/>
    </source>
</evidence>
<evidence type="ECO:0000256" key="4">
    <source>
        <dbReference type="ARBA" id="ARBA00023004"/>
    </source>
</evidence>
<comment type="similarity">
    <text evidence="1 5">Belongs to the iron/ascorbate-dependent oxidoreductase family.</text>
</comment>
<dbReference type="PROSITE" id="PS51471">
    <property type="entry name" value="FE2OG_OXY"/>
    <property type="match status" value="1"/>
</dbReference>
<evidence type="ECO:0000256" key="1">
    <source>
        <dbReference type="ARBA" id="ARBA00008056"/>
    </source>
</evidence>
<protein>
    <recommendedName>
        <fullName evidence="7">Fe2OG dioxygenase domain-containing protein</fullName>
    </recommendedName>
</protein>
<keyword evidence="5" id="KW-0560">Oxidoreductase</keyword>
<name>A0AAN9P192_CROPI</name>
<dbReference type="InterPro" id="IPR026992">
    <property type="entry name" value="DIOX_N"/>
</dbReference>
<keyword evidence="4 5" id="KW-0408">Iron</keyword>
<dbReference type="Pfam" id="PF14226">
    <property type="entry name" value="DIOX_N"/>
    <property type="match status" value="1"/>
</dbReference>